<organism evidence="1 2">
    <name type="scientific">Yarrowia lipolytica (strain CLIB 122 / E 150)</name>
    <name type="common">Yeast</name>
    <name type="synonym">Candida lipolytica</name>
    <dbReference type="NCBI Taxonomy" id="284591"/>
    <lineage>
        <taxon>Eukaryota</taxon>
        <taxon>Fungi</taxon>
        <taxon>Dikarya</taxon>
        <taxon>Ascomycota</taxon>
        <taxon>Saccharomycotina</taxon>
        <taxon>Dipodascomycetes</taxon>
        <taxon>Dipodascales</taxon>
        <taxon>Dipodascales incertae sedis</taxon>
        <taxon>Yarrowia</taxon>
    </lineage>
</organism>
<name>Q6CBT4_YARLI</name>
<gene>
    <name evidence="1" type="ORF">YALI0_C15719g</name>
</gene>
<accession>Q6CBT4</accession>
<reference evidence="1 2" key="1">
    <citation type="journal article" date="2004" name="Nature">
        <title>Genome evolution in yeasts.</title>
        <authorList>
            <consortium name="Genolevures"/>
            <person name="Dujon B."/>
            <person name="Sherman D."/>
            <person name="Fischer G."/>
            <person name="Durrens P."/>
            <person name="Casaregola S."/>
            <person name="Lafontaine I."/>
            <person name="de Montigny J."/>
            <person name="Marck C."/>
            <person name="Neuveglise C."/>
            <person name="Talla E."/>
            <person name="Goffard N."/>
            <person name="Frangeul L."/>
            <person name="Aigle M."/>
            <person name="Anthouard V."/>
            <person name="Babour A."/>
            <person name="Barbe V."/>
            <person name="Barnay S."/>
            <person name="Blanchin S."/>
            <person name="Beckerich J.M."/>
            <person name="Beyne E."/>
            <person name="Bleykasten C."/>
            <person name="Boisrame A."/>
            <person name="Boyer J."/>
            <person name="Cattolico L."/>
            <person name="Confanioleri F."/>
            <person name="de Daruvar A."/>
            <person name="Despons L."/>
            <person name="Fabre E."/>
            <person name="Fairhead C."/>
            <person name="Ferry-Dumazet H."/>
            <person name="Groppi A."/>
            <person name="Hantraye F."/>
            <person name="Hennequin C."/>
            <person name="Jauniaux N."/>
            <person name="Joyet P."/>
            <person name="Kachouri R."/>
            <person name="Kerrest A."/>
            <person name="Koszul R."/>
            <person name="Lemaire M."/>
            <person name="Lesur I."/>
            <person name="Ma L."/>
            <person name="Muller H."/>
            <person name="Nicaud J.M."/>
            <person name="Nikolski M."/>
            <person name="Oztas S."/>
            <person name="Ozier-Kalogeropoulos O."/>
            <person name="Pellenz S."/>
            <person name="Potier S."/>
            <person name="Richard G.F."/>
            <person name="Straub M.L."/>
            <person name="Suleau A."/>
            <person name="Swennene D."/>
            <person name="Tekaia F."/>
            <person name="Wesolowski-Louvel M."/>
            <person name="Westhof E."/>
            <person name="Wirth B."/>
            <person name="Zeniou-Meyer M."/>
            <person name="Zivanovic I."/>
            <person name="Bolotin-Fukuhara M."/>
            <person name="Thierry A."/>
            <person name="Bouchier C."/>
            <person name="Caudron B."/>
            <person name="Scarpelli C."/>
            <person name="Gaillardin C."/>
            <person name="Weissenbach J."/>
            <person name="Wincker P."/>
            <person name="Souciet J.L."/>
        </authorList>
    </citation>
    <scope>NUCLEOTIDE SEQUENCE [LARGE SCALE GENOMIC DNA]</scope>
    <source>
        <strain evidence="2">CLIB 122 / E 150</strain>
    </source>
</reference>
<dbReference type="InParanoid" id="Q6CBT4"/>
<evidence type="ECO:0000313" key="2">
    <source>
        <dbReference type="Proteomes" id="UP000001300"/>
    </source>
</evidence>
<proteinExistence type="predicted"/>
<protein>
    <submittedName>
        <fullName evidence="1">YALI0C15719p</fullName>
    </submittedName>
</protein>
<dbReference type="AlphaFoldDB" id="Q6CBT4"/>
<dbReference type="VEuPathDB" id="FungiDB:YALI0_C15719g"/>
<dbReference type="HOGENOM" id="CLU_3191649_0_0_1"/>
<sequence>MKINFRLPFVLVAPLWGSDASSLALVLSALNGSGLFQLWLSLARNT</sequence>
<dbReference type="EMBL" id="CR382129">
    <property type="protein sequence ID" value="CAG82191.1"/>
    <property type="molecule type" value="Genomic_DNA"/>
</dbReference>
<evidence type="ECO:0000313" key="1">
    <source>
        <dbReference type="EMBL" id="CAG82191.1"/>
    </source>
</evidence>
<dbReference type="Proteomes" id="UP000001300">
    <property type="component" value="Chromosome C"/>
</dbReference>
<keyword evidence="2" id="KW-1185">Reference proteome</keyword>